<dbReference type="Proteomes" id="UP000256541">
    <property type="component" value="Unassembled WGS sequence"/>
</dbReference>
<dbReference type="EMBL" id="NBXB01000041">
    <property type="protein sequence ID" value="RFA12521.1"/>
    <property type="molecule type" value="Genomic_DNA"/>
</dbReference>
<sequence length="223" mass="23834">MSNMTIGAASAGHPPLTRMRGEDRRGSILQAAMQVFGDYGYVGATTAQIARAAGVSQPYVVQTFGTKEQLFLAVIEQALDRLLAAFAEVVETPPGDSGDTDSSDESTLAGRLGAAYVDQLEDRGLLLSLMHAFVLGRDPVIGRVGREGFMKVYRYLRDVAGFSPQEVRGFLAEGMLINTMVGLRMIDDVDTDPDVEQLLECSFEGKLDKVRALAAADVAGSPG</sequence>
<dbReference type="PANTHER" id="PTHR30055">
    <property type="entry name" value="HTH-TYPE TRANSCRIPTIONAL REGULATOR RUTR"/>
    <property type="match status" value="1"/>
</dbReference>
<gene>
    <name evidence="5" type="ORF">B7R22_15495</name>
</gene>
<evidence type="ECO:0000256" key="3">
    <source>
        <dbReference type="SAM" id="MobiDB-lite"/>
    </source>
</evidence>
<dbReference type="GO" id="GO:0000976">
    <property type="term" value="F:transcription cis-regulatory region binding"/>
    <property type="evidence" value="ECO:0007669"/>
    <property type="project" value="TreeGrafter"/>
</dbReference>
<dbReference type="InterPro" id="IPR009057">
    <property type="entry name" value="Homeodomain-like_sf"/>
</dbReference>
<evidence type="ECO:0000313" key="5">
    <source>
        <dbReference type="EMBL" id="RFA12521.1"/>
    </source>
</evidence>
<dbReference type="PANTHER" id="PTHR30055:SF146">
    <property type="entry name" value="HTH-TYPE TRANSCRIPTIONAL DUAL REGULATOR CECR"/>
    <property type="match status" value="1"/>
</dbReference>
<dbReference type="SUPFAM" id="SSF46689">
    <property type="entry name" value="Homeodomain-like"/>
    <property type="match status" value="1"/>
</dbReference>
<feature type="domain" description="HTH tetR-type" evidence="4">
    <location>
        <begin position="22"/>
        <end position="82"/>
    </location>
</feature>
<dbReference type="AlphaFoldDB" id="A0A3E0VS43"/>
<dbReference type="OrthoDB" id="3691941at2"/>
<feature type="region of interest" description="Disordered" evidence="3">
    <location>
        <begin position="1"/>
        <end position="20"/>
    </location>
</feature>
<comment type="caution">
    <text evidence="5">The sequence shown here is derived from an EMBL/GenBank/DDBJ whole genome shotgun (WGS) entry which is preliminary data.</text>
</comment>
<dbReference type="Gene3D" id="1.10.357.10">
    <property type="entry name" value="Tetracycline Repressor, domain 2"/>
    <property type="match status" value="1"/>
</dbReference>
<dbReference type="Pfam" id="PF00440">
    <property type="entry name" value="TetR_N"/>
    <property type="match status" value="1"/>
</dbReference>
<dbReference type="PROSITE" id="PS50977">
    <property type="entry name" value="HTH_TETR_2"/>
    <property type="match status" value="1"/>
</dbReference>
<protein>
    <recommendedName>
        <fullName evidence="4">HTH tetR-type domain-containing protein</fullName>
    </recommendedName>
</protein>
<evidence type="ECO:0000256" key="1">
    <source>
        <dbReference type="ARBA" id="ARBA00023125"/>
    </source>
</evidence>
<dbReference type="InterPro" id="IPR001647">
    <property type="entry name" value="HTH_TetR"/>
</dbReference>
<name>A0A3E0VS43_9MICO</name>
<organism evidence="5 6">
    <name type="scientific">Subtercola boreus</name>
    <dbReference type="NCBI Taxonomy" id="120213"/>
    <lineage>
        <taxon>Bacteria</taxon>
        <taxon>Bacillati</taxon>
        <taxon>Actinomycetota</taxon>
        <taxon>Actinomycetes</taxon>
        <taxon>Micrococcales</taxon>
        <taxon>Microbacteriaceae</taxon>
        <taxon>Subtercola</taxon>
    </lineage>
</organism>
<dbReference type="PRINTS" id="PR00455">
    <property type="entry name" value="HTHTETR"/>
</dbReference>
<accession>A0A3E0VS43</accession>
<dbReference type="InterPro" id="IPR050109">
    <property type="entry name" value="HTH-type_TetR-like_transc_reg"/>
</dbReference>
<evidence type="ECO:0000259" key="4">
    <source>
        <dbReference type="PROSITE" id="PS50977"/>
    </source>
</evidence>
<evidence type="ECO:0000313" key="6">
    <source>
        <dbReference type="Proteomes" id="UP000256541"/>
    </source>
</evidence>
<dbReference type="GO" id="GO:0003700">
    <property type="term" value="F:DNA-binding transcription factor activity"/>
    <property type="evidence" value="ECO:0007669"/>
    <property type="project" value="TreeGrafter"/>
</dbReference>
<feature type="DNA-binding region" description="H-T-H motif" evidence="2">
    <location>
        <begin position="45"/>
        <end position="64"/>
    </location>
</feature>
<evidence type="ECO:0000256" key="2">
    <source>
        <dbReference type="PROSITE-ProRule" id="PRU00335"/>
    </source>
</evidence>
<proteinExistence type="predicted"/>
<reference evidence="5 6" key="1">
    <citation type="submission" date="2017-04" db="EMBL/GenBank/DDBJ databases">
        <title>Comparative genome analysis of Subtercola boreus.</title>
        <authorList>
            <person name="Cho Y.-J."/>
            <person name="Cho A."/>
            <person name="Kim O.-S."/>
            <person name="Lee J.-I."/>
        </authorList>
    </citation>
    <scope>NUCLEOTIDE SEQUENCE [LARGE SCALE GENOMIC DNA]</scope>
    <source>
        <strain evidence="5 6">P27479</strain>
    </source>
</reference>
<keyword evidence="1 2" id="KW-0238">DNA-binding</keyword>